<organism evidence="2 3">
    <name type="scientific">Spodoptera littoralis</name>
    <name type="common">Egyptian cotton leafworm</name>
    <dbReference type="NCBI Taxonomy" id="7109"/>
    <lineage>
        <taxon>Eukaryota</taxon>
        <taxon>Metazoa</taxon>
        <taxon>Ecdysozoa</taxon>
        <taxon>Arthropoda</taxon>
        <taxon>Hexapoda</taxon>
        <taxon>Insecta</taxon>
        <taxon>Pterygota</taxon>
        <taxon>Neoptera</taxon>
        <taxon>Endopterygota</taxon>
        <taxon>Lepidoptera</taxon>
        <taxon>Glossata</taxon>
        <taxon>Ditrysia</taxon>
        <taxon>Noctuoidea</taxon>
        <taxon>Noctuidae</taxon>
        <taxon>Amphipyrinae</taxon>
        <taxon>Spodoptera</taxon>
    </lineage>
</organism>
<protein>
    <submittedName>
        <fullName evidence="2">Uncharacterized protein</fullName>
    </submittedName>
</protein>
<dbReference type="Proteomes" id="UP001153321">
    <property type="component" value="Chromosome 20"/>
</dbReference>
<keyword evidence="3" id="KW-1185">Reference proteome</keyword>
<sequence length="126" mass="13103">MLALCFVVYKVAQTVYLQTQILDKDVSSAELKLLTLAARIQDAEHTLRHQLTEQAVVNSSKADTSGESTREAGGGNGQKSNGAGAVSARGAGIRALLAAHGDLAAQLRANSSTLAHLADLAHSLQP</sequence>
<evidence type="ECO:0000313" key="2">
    <source>
        <dbReference type="EMBL" id="CAH1640503.1"/>
    </source>
</evidence>
<gene>
    <name evidence="2" type="ORF">SPLIT_LOCUS5859</name>
</gene>
<accession>A0A9P0I675</accession>
<reference evidence="2" key="1">
    <citation type="submission" date="2022-02" db="EMBL/GenBank/DDBJ databases">
        <authorList>
            <person name="King R."/>
        </authorList>
    </citation>
    <scope>NUCLEOTIDE SEQUENCE</scope>
</reference>
<evidence type="ECO:0000313" key="3">
    <source>
        <dbReference type="Proteomes" id="UP001153321"/>
    </source>
</evidence>
<evidence type="ECO:0000256" key="1">
    <source>
        <dbReference type="SAM" id="MobiDB-lite"/>
    </source>
</evidence>
<name>A0A9P0I675_SPOLI</name>
<proteinExistence type="predicted"/>
<feature type="compositionally biased region" description="Polar residues" evidence="1">
    <location>
        <begin position="53"/>
        <end position="67"/>
    </location>
</feature>
<dbReference type="EMBL" id="LR824551">
    <property type="protein sequence ID" value="CAH1640503.1"/>
    <property type="molecule type" value="Genomic_DNA"/>
</dbReference>
<feature type="region of interest" description="Disordered" evidence="1">
    <location>
        <begin position="53"/>
        <end position="85"/>
    </location>
</feature>
<dbReference type="AlphaFoldDB" id="A0A9P0I675"/>